<dbReference type="Proteomes" id="UP000629870">
    <property type="component" value="Unassembled WGS sequence"/>
</dbReference>
<accession>A0ABR6NSN6</accession>
<keyword evidence="3" id="KW-1185">Reference proteome</keyword>
<feature type="transmembrane region" description="Helical" evidence="1">
    <location>
        <begin position="51"/>
        <end position="69"/>
    </location>
</feature>
<evidence type="ECO:0000313" key="3">
    <source>
        <dbReference type="Proteomes" id="UP000629870"/>
    </source>
</evidence>
<feature type="transmembrane region" description="Helical" evidence="1">
    <location>
        <begin position="20"/>
        <end position="39"/>
    </location>
</feature>
<keyword evidence="1" id="KW-1133">Transmembrane helix</keyword>
<sequence length="146" mass="15947">MNRHATSLSVRSTESDGWRLILLLAMPVAAVAFCLGAILDPLSGQGTAFDRPAYPALTMGLLLLELILWRSPKSTGVVVTTLVLCWPQKVGRFRVETRLSSRGQHRLSRLTQGTGRRPHLRCCFRKGGGSPSPGLLSNLVWDPVAE</sequence>
<keyword evidence="1" id="KW-0472">Membrane</keyword>
<evidence type="ECO:0000256" key="1">
    <source>
        <dbReference type="SAM" id="Phobius"/>
    </source>
</evidence>
<protein>
    <submittedName>
        <fullName evidence="2">Uncharacterized protein</fullName>
    </submittedName>
</protein>
<gene>
    <name evidence="2" type="ORF">HNQ04_002309</name>
</gene>
<dbReference type="RefSeq" id="WP_249039105.1">
    <property type="nucleotide sequence ID" value="NZ_JACHEW010000011.1"/>
</dbReference>
<name>A0ABR6NSN6_9DEIO</name>
<organism evidence="2 3">
    <name type="scientific">Deinococcus radiopugnans ATCC 19172</name>
    <dbReference type="NCBI Taxonomy" id="585398"/>
    <lineage>
        <taxon>Bacteria</taxon>
        <taxon>Thermotogati</taxon>
        <taxon>Deinococcota</taxon>
        <taxon>Deinococci</taxon>
        <taxon>Deinococcales</taxon>
        <taxon>Deinococcaceae</taxon>
        <taxon>Deinococcus</taxon>
    </lineage>
</organism>
<proteinExistence type="predicted"/>
<comment type="caution">
    <text evidence="2">The sequence shown here is derived from an EMBL/GenBank/DDBJ whole genome shotgun (WGS) entry which is preliminary data.</text>
</comment>
<dbReference type="EMBL" id="JACHEW010000011">
    <property type="protein sequence ID" value="MBB6017047.1"/>
    <property type="molecule type" value="Genomic_DNA"/>
</dbReference>
<evidence type="ECO:0000313" key="2">
    <source>
        <dbReference type="EMBL" id="MBB6017047.1"/>
    </source>
</evidence>
<keyword evidence="1" id="KW-0812">Transmembrane</keyword>
<reference evidence="2 3" key="1">
    <citation type="submission" date="2020-08" db="EMBL/GenBank/DDBJ databases">
        <title>Genomic Encyclopedia of Type Strains, Phase IV (KMG-IV): sequencing the most valuable type-strain genomes for metagenomic binning, comparative biology and taxonomic classification.</title>
        <authorList>
            <person name="Goeker M."/>
        </authorList>
    </citation>
    <scope>NUCLEOTIDE SEQUENCE [LARGE SCALE GENOMIC DNA]</scope>
    <source>
        <strain evidence="2 3">DSM 12027</strain>
    </source>
</reference>